<comment type="similarity">
    <text evidence="3">Belongs to the CD36 family.</text>
</comment>
<evidence type="ECO:0000313" key="14">
    <source>
        <dbReference type="Proteomes" id="UP000792457"/>
    </source>
</evidence>
<comment type="subcellular location">
    <subcellularLocation>
        <location evidence="2">Cell membrane</location>
        <topology evidence="2">Multi-pass membrane protein</topology>
    </subcellularLocation>
    <subcellularLocation>
        <location evidence="1">Membrane</location>
        <location evidence="1">Caveola</location>
        <topology evidence="1">Multi-pass membrane protein</topology>
    </subcellularLocation>
</comment>
<dbReference type="Proteomes" id="UP000792457">
    <property type="component" value="Unassembled WGS sequence"/>
</dbReference>
<keyword evidence="10" id="KW-0325">Glycoprotein</keyword>
<evidence type="ECO:0000256" key="9">
    <source>
        <dbReference type="ARBA" id="ARBA00023170"/>
    </source>
</evidence>
<keyword evidence="4" id="KW-1003">Cell membrane</keyword>
<evidence type="ECO:0000256" key="6">
    <source>
        <dbReference type="ARBA" id="ARBA00022989"/>
    </source>
</evidence>
<evidence type="ECO:0000256" key="4">
    <source>
        <dbReference type="ARBA" id="ARBA00022475"/>
    </source>
</evidence>
<name>A0A8K0NYG8_LADFU</name>
<evidence type="ECO:0000256" key="7">
    <source>
        <dbReference type="ARBA" id="ARBA00023136"/>
    </source>
</evidence>
<dbReference type="GO" id="GO:0005901">
    <property type="term" value="C:caveola"/>
    <property type="evidence" value="ECO:0007669"/>
    <property type="project" value="UniProtKB-SubCell"/>
</dbReference>
<reference evidence="13" key="2">
    <citation type="submission" date="2017-10" db="EMBL/GenBank/DDBJ databases">
        <title>Ladona fulva Genome sequencing and assembly.</title>
        <authorList>
            <person name="Murali S."/>
            <person name="Richards S."/>
            <person name="Bandaranaike D."/>
            <person name="Bellair M."/>
            <person name="Blankenburg K."/>
            <person name="Chao H."/>
            <person name="Dinh H."/>
            <person name="Doddapaneni H."/>
            <person name="Dugan-Rocha S."/>
            <person name="Elkadiri S."/>
            <person name="Gnanaolivu R."/>
            <person name="Hernandez B."/>
            <person name="Skinner E."/>
            <person name="Javaid M."/>
            <person name="Lee S."/>
            <person name="Li M."/>
            <person name="Ming W."/>
            <person name="Munidasa M."/>
            <person name="Muniz J."/>
            <person name="Nguyen L."/>
            <person name="Hughes D."/>
            <person name="Osuji N."/>
            <person name="Pu L.-L."/>
            <person name="Puazo M."/>
            <person name="Qu C."/>
            <person name="Quiroz J."/>
            <person name="Raj R."/>
            <person name="Weissenberger G."/>
            <person name="Xin Y."/>
            <person name="Zou X."/>
            <person name="Han Y."/>
            <person name="Worley K."/>
            <person name="Muzny D."/>
            <person name="Gibbs R."/>
        </authorList>
    </citation>
    <scope>NUCLEOTIDE SEQUENCE</scope>
    <source>
        <strain evidence="13">Sampled in the wild</strain>
    </source>
</reference>
<evidence type="ECO:0000256" key="10">
    <source>
        <dbReference type="ARBA" id="ARBA00023180"/>
    </source>
</evidence>
<dbReference type="PANTHER" id="PTHR11923">
    <property type="entry name" value="SCAVENGER RECEPTOR CLASS B TYPE-1 SR-B1"/>
    <property type="match status" value="1"/>
</dbReference>
<dbReference type="PANTHER" id="PTHR11923:SF110">
    <property type="entry name" value="SCAVENGER RECEPTOR CLASS B MEMBER 1"/>
    <property type="match status" value="1"/>
</dbReference>
<keyword evidence="6" id="KW-1133">Transmembrane helix</keyword>
<reference evidence="13" key="1">
    <citation type="submission" date="2013-04" db="EMBL/GenBank/DDBJ databases">
        <authorList>
            <person name="Qu J."/>
            <person name="Murali S.C."/>
            <person name="Bandaranaike D."/>
            <person name="Bellair M."/>
            <person name="Blankenburg K."/>
            <person name="Chao H."/>
            <person name="Dinh H."/>
            <person name="Doddapaneni H."/>
            <person name="Downs B."/>
            <person name="Dugan-Rocha S."/>
            <person name="Elkadiri S."/>
            <person name="Gnanaolivu R.D."/>
            <person name="Hernandez B."/>
            <person name="Javaid M."/>
            <person name="Jayaseelan J.C."/>
            <person name="Lee S."/>
            <person name="Li M."/>
            <person name="Ming W."/>
            <person name="Munidasa M."/>
            <person name="Muniz J."/>
            <person name="Nguyen L."/>
            <person name="Ongeri F."/>
            <person name="Osuji N."/>
            <person name="Pu L.-L."/>
            <person name="Puazo M."/>
            <person name="Qu C."/>
            <person name="Quiroz J."/>
            <person name="Raj R."/>
            <person name="Weissenberger G."/>
            <person name="Xin Y."/>
            <person name="Zou X."/>
            <person name="Han Y."/>
            <person name="Richards S."/>
            <person name="Worley K."/>
            <person name="Muzny D."/>
            <person name="Gibbs R."/>
        </authorList>
    </citation>
    <scope>NUCLEOTIDE SEQUENCE</scope>
    <source>
        <strain evidence="13">Sampled in the wild</strain>
    </source>
</reference>
<keyword evidence="5" id="KW-0812">Transmembrane</keyword>
<dbReference type="Pfam" id="PF01130">
    <property type="entry name" value="CD36"/>
    <property type="match status" value="1"/>
</dbReference>
<dbReference type="AlphaFoldDB" id="A0A8K0NYG8"/>
<accession>A0A8K0NYG8</accession>
<protein>
    <recommendedName>
        <fullName evidence="11">Scavenger receptor class B member 1</fullName>
    </recommendedName>
    <alternativeName>
        <fullName evidence="12">SR-BI</fullName>
    </alternativeName>
</protein>
<dbReference type="PRINTS" id="PR01609">
    <property type="entry name" value="CD36FAMILY"/>
</dbReference>
<evidence type="ECO:0000256" key="2">
    <source>
        <dbReference type="ARBA" id="ARBA00004651"/>
    </source>
</evidence>
<keyword evidence="9" id="KW-0675">Receptor</keyword>
<evidence type="ECO:0000256" key="8">
    <source>
        <dbReference type="ARBA" id="ARBA00023157"/>
    </source>
</evidence>
<feature type="non-terminal residue" evidence="13">
    <location>
        <position position="77"/>
    </location>
</feature>
<evidence type="ECO:0000256" key="5">
    <source>
        <dbReference type="ARBA" id="ARBA00022692"/>
    </source>
</evidence>
<evidence type="ECO:0000256" key="11">
    <source>
        <dbReference type="ARBA" id="ARBA00040821"/>
    </source>
</evidence>
<gene>
    <name evidence="13" type="ORF">J437_LFUL007730</name>
</gene>
<dbReference type="GO" id="GO:0005737">
    <property type="term" value="C:cytoplasm"/>
    <property type="evidence" value="ECO:0007669"/>
    <property type="project" value="TreeGrafter"/>
</dbReference>
<evidence type="ECO:0000256" key="3">
    <source>
        <dbReference type="ARBA" id="ARBA00010532"/>
    </source>
</evidence>
<proteinExistence type="inferred from homology"/>
<organism evidence="13 14">
    <name type="scientific">Ladona fulva</name>
    <name type="common">Scarce chaser dragonfly</name>
    <name type="synonym">Libellula fulva</name>
    <dbReference type="NCBI Taxonomy" id="123851"/>
    <lineage>
        <taxon>Eukaryota</taxon>
        <taxon>Metazoa</taxon>
        <taxon>Ecdysozoa</taxon>
        <taxon>Arthropoda</taxon>
        <taxon>Hexapoda</taxon>
        <taxon>Insecta</taxon>
        <taxon>Pterygota</taxon>
        <taxon>Palaeoptera</taxon>
        <taxon>Odonata</taxon>
        <taxon>Epiprocta</taxon>
        <taxon>Anisoptera</taxon>
        <taxon>Libelluloidea</taxon>
        <taxon>Libellulidae</taxon>
        <taxon>Ladona</taxon>
    </lineage>
</organism>
<keyword evidence="14" id="KW-1185">Reference proteome</keyword>
<dbReference type="EMBL" id="KZ308277">
    <property type="protein sequence ID" value="KAG8226372.1"/>
    <property type="molecule type" value="Genomic_DNA"/>
</dbReference>
<dbReference type="InterPro" id="IPR002159">
    <property type="entry name" value="CD36_fam"/>
</dbReference>
<keyword evidence="7" id="KW-0472">Membrane</keyword>
<evidence type="ECO:0000256" key="1">
    <source>
        <dbReference type="ARBA" id="ARBA00004189"/>
    </source>
</evidence>
<evidence type="ECO:0000256" key="12">
    <source>
        <dbReference type="ARBA" id="ARBA00042244"/>
    </source>
</evidence>
<sequence>MVLIVLGAVIAVFFAGWVKSFIHSEIVLRNGSHTFEWWRRPPVTPVMSIYIYNVTNADEFLNDGVKPVLQELGPFVY</sequence>
<evidence type="ECO:0000313" key="13">
    <source>
        <dbReference type="EMBL" id="KAG8226372.1"/>
    </source>
</evidence>
<dbReference type="GO" id="GO:0005044">
    <property type="term" value="F:scavenger receptor activity"/>
    <property type="evidence" value="ECO:0007669"/>
    <property type="project" value="TreeGrafter"/>
</dbReference>
<dbReference type="OrthoDB" id="18585at2759"/>
<comment type="caution">
    <text evidence="13">The sequence shown here is derived from an EMBL/GenBank/DDBJ whole genome shotgun (WGS) entry which is preliminary data.</text>
</comment>
<keyword evidence="8" id="KW-1015">Disulfide bond</keyword>